<dbReference type="EMBL" id="JAUIRO010000005">
    <property type="protein sequence ID" value="KAK0712934.1"/>
    <property type="molecule type" value="Genomic_DNA"/>
</dbReference>
<gene>
    <name evidence="2" type="ORF">B0T26DRAFT_715717</name>
</gene>
<dbReference type="AlphaFoldDB" id="A0AA40ABP0"/>
<accession>A0AA40ABP0</accession>
<comment type="caution">
    <text evidence="2">The sequence shown here is derived from an EMBL/GenBank/DDBJ whole genome shotgun (WGS) entry which is preliminary data.</text>
</comment>
<sequence length="104" mass="10973">MGMLPTYAVYQASFSVFLLTSASAIKSSHTRGTAMAIPIDNRGIRLKLRIVTRIGDEPTIMGIGSAGGSRGRGLYMALLPDSRGDSSGQARVLRHPTVGSVPRA</sequence>
<feature type="region of interest" description="Disordered" evidence="1">
    <location>
        <begin position="82"/>
        <end position="104"/>
    </location>
</feature>
<proteinExistence type="predicted"/>
<organism evidence="2 3">
    <name type="scientific">Lasiosphaeria miniovina</name>
    <dbReference type="NCBI Taxonomy" id="1954250"/>
    <lineage>
        <taxon>Eukaryota</taxon>
        <taxon>Fungi</taxon>
        <taxon>Dikarya</taxon>
        <taxon>Ascomycota</taxon>
        <taxon>Pezizomycotina</taxon>
        <taxon>Sordariomycetes</taxon>
        <taxon>Sordariomycetidae</taxon>
        <taxon>Sordariales</taxon>
        <taxon>Lasiosphaeriaceae</taxon>
        <taxon>Lasiosphaeria</taxon>
    </lineage>
</organism>
<evidence type="ECO:0000256" key="1">
    <source>
        <dbReference type="SAM" id="MobiDB-lite"/>
    </source>
</evidence>
<evidence type="ECO:0000313" key="2">
    <source>
        <dbReference type="EMBL" id="KAK0712934.1"/>
    </source>
</evidence>
<protein>
    <submittedName>
        <fullName evidence="2">Uncharacterized protein</fullName>
    </submittedName>
</protein>
<name>A0AA40ABP0_9PEZI</name>
<dbReference type="RefSeq" id="XP_060294257.1">
    <property type="nucleotide sequence ID" value="XM_060442246.1"/>
</dbReference>
<dbReference type="GeneID" id="85325516"/>
<evidence type="ECO:0000313" key="3">
    <source>
        <dbReference type="Proteomes" id="UP001172101"/>
    </source>
</evidence>
<dbReference type="Proteomes" id="UP001172101">
    <property type="component" value="Unassembled WGS sequence"/>
</dbReference>
<keyword evidence="3" id="KW-1185">Reference proteome</keyword>
<reference evidence="2" key="1">
    <citation type="submission" date="2023-06" db="EMBL/GenBank/DDBJ databases">
        <title>Genome-scale phylogeny and comparative genomics of the fungal order Sordariales.</title>
        <authorList>
            <consortium name="Lawrence Berkeley National Laboratory"/>
            <person name="Hensen N."/>
            <person name="Bonometti L."/>
            <person name="Westerberg I."/>
            <person name="Brannstrom I.O."/>
            <person name="Guillou S."/>
            <person name="Cros-Aarteil S."/>
            <person name="Calhoun S."/>
            <person name="Haridas S."/>
            <person name="Kuo A."/>
            <person name="Mondo S."/>
            <person name="Pangilinan J."/>
            <person name="Riley R."/>
            <person name="LaButti K."/>
            <person name="Andreopoulos B."/>
            <person name="Lipzen A."/>
            <person name="Chen C."/>
            <person name="Yanf M."/>
            <person name="Daum C."/>
            <person name="Ng V."/>
            <person name="Clum A."/>
            <person name="Steindorff A."/>
            <person name="Ohm R."/>
            <person name="Martin F."/>
            <person name="Silar P."/>
            <person name="Natvig D."/>
            <person name="Lalanne C."/>
            <person name="Gautier V."/>
            <person name="Ament-velasquez S.L."/>
            <person name="Kruys A."/>
            <person name="Hutchinson M.I."/>
            <person name="Powell A.J."/>
            <person name="Barry K."/>
            <person name="Miller A.N."/>
            <person name="Grigoriev I.V."/>
            <person name="Debuchy R."/>
            <person name="Gladieux P."/>
            <person name="Thoren M.H."/>
            <person name="Johannesson H."/>
        </authorList>
    </citation>
    <scope>NUCLEOTIDE SEQUENCE</scope>
    <source>
        <strain evidence="2">SMH2392-1A</strain>
    </source>
</reference>